<dbReference type="InterPro" id="IPR052155">
    <property type="entry name" value="Biofilm_reg_signaling"/>
</dbReference>
<keyword evidence="1" id="KW-0812">Transmembrane</keyword>
<dbReference type="SMART" id="SM00267">
    <property type="entry name" value="GGDEF"/>
    <property type="match status" value="1"/>
</dbReference>
<keyword evidence="1" id="KW-1133">Transmembrane helix</keyword>
<comment type="caution">
    <text evidence="3">The sequence shown here is derived from an EMBL/GenBank/DDBJ whole genome shotgun (WGS) entry which is preliminary data.</text>
</comment>
<evidence type="ECO:0000259" key="2">
    <source>
        <dbReference type="PROSITE" id="PS50887"/>
    </source>
</evidence>
<dbReference type="CDD" id="cd01949">
    <property type="entry name" value="GGDEF"/>
    <property type="match status" value="1"/>
</dbReference>
<dbReference type="InterPro" id="IPR029787">
    <property type="entry name" value="Nucleotide_cyclase"/>
</dbReference>
<organism evidence="3 4">
    <name type="scientific">Rhodoferax saidenbachensis</name>
    <dbReference type="NCBI Taxonomy" id="1484693"/>
    <lineage>
        <taxon>Bacteria</taxon>
        <taxon>Pseudomonadati</taxon>
        <taxon>Pseudomonadota</taxon>
        <taxon>Betaproteobacteria</taxon>
        <taxon>Burkholderiales</taxon>
        <taxon>Comamonadaceae</taxon>
        <taxon>Rhodoferax</taxon>
    </lineage>
</organism>
<dbReference type="InterPro" id="IPR000160">
    <property type="entry name" value="GGDEF_dom"/>
</dbReference>
<name>A0ABU1ZRQ9_9BURK</name>
<dbReference type="PANTHER" id="PTHR44757:SF2">
    <property type="entry name" value="BIOFILM ARCHITECTURE MAINTENANCE PROTEIN MBAA"/>
    <property type="match status" value="1"/>
</dbReference>
<dbReference type="EMBL" id="JAVDXO010000010">
    <property type="protein sequence ID" value="MDR7308241.1"/>
    <property type="molecule type" value="Genomic_DNA"/>
</dbReference>
<evidence type="ECO:0000313" key="3">
    <source>
        <dbReference type="EMBL" id="MDR7308241.1"/>
    </source>
</evidence>
<feature type="domain" description="GGDEF" evidence="2">
    <location>
        <begin position="404"/>
        <end position="534"/>
    </location>
</feature>
<dbReference type="Gene3D" id="3.30.70.270">
    <property type="match status" value="1"/>
</dbReference>
<gene>
    <name evidence="3" type="ORF">J2X15_003550</name>
</gene>
<feature type="transmembrane region" description="Helical" evidence="1">
    <location>
        <begin position="210"/>
        <end position="232"/>
    </location>
</feature>
<dbReference type="Pfam" id="PF00990">
    <property type="entry name" value="GGDEF"/>
    <property type="match status" value="1"/>
</dbReference>
<sequence length="536" mass="60417">MTPVADLSVPALPVKRRRLFVVVWIFVSVVVGVFVLTCLSIFLLSAVRAYVEGEGLWSKGQKDALYALTRYTLYAKEVDYTSYQAALAVNQGDRQARIELEKPVPDYAVARAGFLQGRNHADDVDGMVFLFRRFRHLPDIDKAIAIWAAADRHIEQLTLVGERIHAATQAGPLPPEQAQQFLAELQAINDELTPLEDNFSYTLGEAARKYTLVILLVVFVAALLMLTLAYWASRRLLLQFELTQEALRKGEEQVKSVLQFAPLPIVIVRLSDEAVMYVNDRMRTEFGLGDRPMKSFRPRDFYVNSADRDQLITALQATGRVSDLELLLKDAHGKVFWALYSSQRIRFGGHECVMTALLNVDERKRTHDELRYRAYHDALTGLPNRAMFMDALKRTLHRMERSEGVTSLLFIDLDHFKSVNDRLGHETGDLLLQQVAQRIEDCVREGDLVARLGGDEFVVLVEGHDDANRMAEKILSVLRPEYQLGDHAVNVTASIGVSCFPQDGTELNGLLSAADFAMYQAKTLGRDGVQFYARPQ</sequence>
<dbReference type="SUPFAM" id="SSF55785">
    <property type="entry name" value="PYP-like sensor domain (PAS domain)"/>
    <property type="match status" value="1"/>
</dbReference>
<dbReference type="NCBIfam" id="TIGR00254">
    <property type="entry name" value="GGDEF"/>
    <property type="match status" value="1"/>
</dbReference>
<feature type="transmembrane region" description="Helical" evidence="1">
    <location>
        <begin position="20"/>
        <end position="44"/>
    </location>
</feature>
<dbReference type="InterPro" id="IPR035965">
    <property type="entry name" value="PAS-like_dom_sf"/>
</dbReference>
<dbReference type="SUPFAM" id="SSF55073">
    <property type="entry name" value="Nucleotide cyclase"/>
    <property type="match status" value="1"/>
</dbReference>
<dbReference type="RefSeq" id="WP_310345269.1">
    <property type="nucleotide sequence ID" value="NZ_JAVDXO010000010.1"/>
</dbReference>
<dbReference type="InterPro" id="IPR043128">
    <property type="entry name" value="Rev_trsase/Diguanyl_cyclase"/>
</dbReference>
<dbReference type="PROSITE" id="PS50887">
    <property type="entry name" value="GGDEF"/>
    <property type="match status" value="1"/>
</dbReference>
<evidence type="ECO:0000313" key="4">
    <source>
        <dbReference type="Proteomes" id="UP001268089"/>
    </source>
</evidence>
<protein>
    <submittedName>
        <fullName evidence="3">Diguanylate cyclase (GGDEF)-like protein/PAS domain S-box-containing protein</fullName>
    </submittedName>
</protein>
<dbReference type="Proteomes" id="UP001268089">
    <property type="component" value="Unassembled WGS sequence"/>
</dbReference>
<accession>A0ABU1ZRQ9</accession>
<dbReference type="Gene3D" id="3.30.450.20">
    <property type="entry name" value="PAS domain"/>
    <property type="match status" value="1"/>
</dbReference>
<reference evidence="3 4" key="1">
    <citation type="submission" date="2023-07" db="EMBL/GenBank/DDBJ databases">
        <title>Sorghum-associated microbial communities from plants grown in Nebraska, USA.</title>
        <authorList>
            <person name="Schachtman D."/>
        </authorList>
    </citation>
    <scope>NUCLEOTIDE SEQUENCE [LARGE SCALE GENOMIC DNA]</scope>
    <source>
        <strain evidence="3 4">BE308</strain>
    </source>
</reference>
<proteinExistence type="predicted"/>
<keyword evidence="1" id="KW-0472">Membrane</keyword>
<dbReference type="PANTHER" id="PTHR44757">
    <property type="entry name" value="DIGUANYLATE CYCLASE DGCP"/>
    <property type="match status" value="1"/>
</dbReference>
<keyword evidence="4" id="KW-1185">Reference proteome</keyword>
<evidence type="ECO:0000256" key="1">
    <source>
        <dbReference type="SAM" id="Phobius"/>
    </source>
</evidence>